<dbReference type="EMBL" id="CAUDKO010000015">
    <property type="protein sequence ID" value="CAJ0894411.1"/>
    <property type="molecule type" value="Genomic_DNA"/>
</dbReference>
<gene>
    <name evidence="2" type="ORF">R77564_05063</name>
    <name evidence="1" type="ORF">R77567_04525</name>
</gene>
<dbReference type="RefSeq" id="WP_316857648.1">
    <property type="nucleotide sequence ID" value="NZ_CAUDKO010000015.1"/>
</dbReference>
<evidence type="ECO:0000313" key="2">
    <source>
        <dbReference type="EMBL" id="CAJ0904257.1"/>
    </source>
</evidence>
<accession>A0AAD2C1J9</accession>
<protein>
    <submittedName>
        <fullName evidence="1">Uncharacterized protein</fullName>
    </submittedName>
</protein>
<dbReference type="AlphaFoldDB" id="A0AAD2C1J9"/>
<keyword evidence="3" id="KW-1185">Reference proteome</keyword>
<evidence type="ECO:0000313" key="1">
    <source>
        <dbReference type="EMBL" id="CAJ0894411.1"/>
    </source>
</evidence>
<name>A0AAD2C1J9_9RALS</name>
<proteinExistence type="predicted"/>
<dbReference type="Proteomes" id="UP001190491">
    <property type="component" value="Unassembled WGS sequence"/>
</dbReference>
<dbReference type="EMBL" id="CAUDLI010000015">
    <property type="protein sequence ID" value="CAJ0904257.1"/>
    <property type="molecule type" value="Genomic_DNA"/>
</dbReference>
<evidence type="ECO:0000313" key="3">
    <source>
        <dbReference type="Proteomes" id="UP001189792"/>
    </source>
</evidence>
<dbReference type="Proteomes" id="UP001189792">
    <property type="component" value="Unassembled WGS sequence"/>
</dbReference>
<evidence type="ECO:0000313" key="4">
    <source>
        <dbReference type="Proteomes" id="UP001190491"/>
    </source>
</evidence>
<comment type="caution">
    <text evidence="1">The sequence shown here is derived from an EMBL/GenBank/DDBJ whole genome shotgun (WGS) entry which is preliminary data.</text>
</comment>
<organism evidence="1 4">
    <name type="scientific">Ralstonia flatus</name>
    <dbReference type="NCBI Taxonomy" id="3058601"/>
    <lineage>
        <taxon>Bacteria</taxon>
        <taxon>Pseudomonadati</taxon>
        <taxon>Pseudomonadota</taxon>
        <taxon>Betaproteobacteria</taxon>
        <taxon>Burkholderiales</taxon>
        <taxon>Burkholderiaceae</taxon>
        <taxon>Ralstonia</taxon>
    </lineage>
</organism>
<sequence>MSTPVSAALYARLIEEATNKRLRESLERIKEACDFLESARAAMTPTSVGKYCIDRWGGPRSQSIRNADKTLFAYVKARSSEQVLPVASHNAHSFEPAIQDETIRAYVALIKAERDEAVRAKNRIVAGLRSIPGVPIDEWIRDRHMSDVGRLTRDEVKPASLPPQARVAIETLLDRHSLQAVGLELYRQRLRSVATNQVLLDKSQVEALIGLLGTDATGIHEHHRAPDQGELER</sequence>
<reference evidence="1 3" key="1">
    <citation type="submission" date="2023-07" db="EMBL/GenBank/DDBJ databases">
        <authorList>
            <person name="Peeters C."/>
        </authorList>
    </citation>
    <scope>NUCLEOTIDE SEQUENCE</scope>
    <source>
        <strain evidence="2 3">LMG 32965</strain>
        <strain evidence="1">R-77567</strain>
    </source>
</reference>